<organism evidence="1 2">
    <name type="scientific">Cryptococcus deuterogattii (strain R265)</name>
    <name type="common">Cryptococcus gattii VGII (strain R265)</name>
    <dbReference type="NCBI Taxonomy" id="294750"/>
    <lineage>
        <taxon>Eukaryota</taxon>
        <taxon>Fungi</taxon>
        <taxon>Dikarya</taxon>
        <taxon>Basidiomycota</taxon>
        <taxon>Agaricomycotina</taxon>
        <taxon>Tremellomycetes</taxon>
        <taxon>Tremellales</taxon>
        <taxon>Cryptococcaceae</taxon>
        <taxon>Cryptococcus</taxon>
        <taxon>Cryptococcus gattii species complex</taxon>
    </lineage>
</organism>
<dbReference type="AlphaFoldDB" id="A0A095C4U9"/>
<reference evidence="1 2" key="2">
    <citation type="journal article" date="2018" name="Proc. Natl. Acad. Sci.">
        <title>RNAi is a critical determinant of centromere evolution in closely related fungi.</title>
        <authorList>
            <person name="Yadav V."/>
            <person name="Sun S."/>
            <person name="Billmyre R.B."/>
            <person name="Thimmappa B.C."/>
            <person name="Shea T."/>
            <person name="Lintner R."/>
            <person name="Bakkeren G."/>
            <person name="Cuomo C.A."/>
            <person name="Heitman J."/>
            <person name="Sanyal K."/>
        </authorList>
    </citation>
    <scope>NUCLEOTIDE SEQUENCE [LARGE SCALE GENOMIC DNA]</scope>
    <source>
        <strain evidence="1 2">R265</strain>
    </source>
</reference>
<evidence type="ECO:0000313" key="1">
    <source>
        <dbReference type="EMBL" id="KGB75850.1"/>
    </source>
</evidence>
<dbReference type="OMA" id="KEWINGM"/>
<name>A0A095C4U9_CRYD2</name>
<dbReference type="EMBL" id="CP025763">
    <property type="protein sequence ID" value="KGB75850.1"/>
    <property type="molecule type" value="Genomic_DNA"/>
</dbReference>
<evidence type="ECO:0000313" key="2">
    <source>
        <dbReference type="Proteomes" id="UP000029445"/>
    </source>
</evidence>
<proteinExistence type="predicted"/>
<reference evidence="1 2" key="1">
    <citation type="journal article" date="2011" name="MBio">
        <title>Genome variation in Cryptococcus gattii, an emerging pathogen of immunocompetent hosts.</title>
        <authorList>
            <person name="D'Souza C.A."/>
            <person name="Kronstad J.W."/>
            <person name="Taylor G."/>
            <person name="Warren R."/>
            <person name="Yuen M."/>
            <person name="Hu G."/>
            <person name="Jung W.H."/>
            <person name="Sham A."/>
            <person name="Kidd S.E."/>
            <person name="Tangen K."/>
            <person name="Lee N."/>
            <person name="Zeilmaker T."/>
            <person name="Sawkins J."/>
            <person name="McVicker G."/>
            <person name="Shah S."/>
            <person name="Gnerre S."/>
            <person name="Griggs A."/>
            <person name="Zeng Q."/>
            <person name="Bartlett K."/>
            <person name="Li W."/>
            <person name="Wang X."/>
            <person name="Heitman J."/>
            <person name="Stajich J.E."/>
            <person name="Fraser J.A."/>
            <person name="Meyer W."/>
            <person name="Carter D."/>
            <person name="Schein J."/>
            <person name="Krzywinski M."/>
            <person name="Kwon-Chung K.J."/>
            <person name="Varma A."/>
            <person name="Wang J."/>
            <person name="Brunham R."/>
            <person name="Fyfe M."/>
            <person name="Ouellette B.F."/>
            <person name="Siddiqui A."/>
            <person name="Marra M."/>
            <person name="Jones S."/>
            <person name="Holt R."/>
            <person name="Birren B.W."/>
            <person name="Galagan J.E."/>
            <person name="Cuomo C.A."/>
        </authorList>
    </citation>
    <scope>NUCLEOTIDE SEQUENCE [LARGE SCALE GENOMIC DNA]</scope>
    <source>
        <strain evidence="1 2">R265</strain>
    </source>
</reference>
<dbReference type="RefSeq" id="XP_062881765.1">
    <property type="nucleotide sequence ID" value="XM_063025810.1"/>
</dbReference>
<dbReference type="GeneID" id="88178084"/>
<sequence>MKYALRLLNEASQSVPRIKPRTYSVTQFHRMHEHVRPRYLLLNNIPRTALPSDILRALRDGGAVDSSFPLTAITSPAPSLPRTPSLTRTWHLTTPSQAHAEAIHSHIQRHPLFSTSIGLPSGRQPSQNPNVNPGLTPVSHVQFTSTTPKEWIDGMIEVAKLDSDVRAAERSKTVDPGFTTDWVLKPGFSGRRVIIKGLPGGASYDDVKRLAKDCNLVEGADACKRLPPSKFSLVSTFCLTVESVADAYRLVRKIHMKWYKSKNFGEKYLMRAEVTY</sequence>
<dbReference type="OrthoDB" id="5541797at2759"/>
<dbReference type="Proteomes" id="UP000029445">
    <property type="component" value="Chromosome 5"/>
</dbReference>
<protein>
    <recommendedName>
        <fullName evidence="3">RRM domain-containing protein</fullName>
    </recommendedName>
</protein>
<dbReference type="HOGENOM" id="CLU_085824_0_0_1"/>
<dbReference type="VEuPathDB" id="FungiDB:CNBG_1688"/>
<keyword evidence="2" id="KW-1185">Reference proteome</keyword>
<gene>
    <name evidence="1" type="ORF">CNBG_1688</name>
</gene>
<dbReference type="KEGG" id="cdeu:CNBG_1688"/>
<evidence type="ECO:0008006" key="3">
    <source>
        <dbReference type="Google" id="ProtNLM"/>
    </source>
</evidence>
<accession>A0A095C4U9</accession>